<dbReference type="PANTHER" id="PTHR13696:SF52">
    <property type="entry name" value="PARA FAMILY PROTEIN CT_582"/>
    <property type="match status" value="1"/>
</dbReference>
<feature type="domain" description="AAA" evidence="5">
    <location>
        <begin position="2"/>
        <end position="179"/>
    </location>
</feature>
<evidence type="ECO:0000313" key="6">
    <source>
        <dbReference type="EMBL" id="HIT16927.1"/>
    </source>
</evidence>
<dbReference type="PIRSF" id="PIRSF009320">
    <property type="entry name" value="Nuc_binding_HP_1000"/>
    <property type="match status" value="1"/>
</dbReference>
<accession>A0A9D1G7S8</accession>
<protein>
    <recommendedName>
        <fullName evidence="4">Sporulation initiation inhibitor protein Soj</fullName>
    </recommendedName>
</protein>
<gene>
    <name evidence="6" type="ORF">IAD04_00920</name>
</gene>
<organism evidence="6 7">
    <name type="scientific">Candidatus Caccosoma faecigallinarum</name>
    <dbReference type="NCBI Taxonomy" id="2840720"/>
    <lineage>
        <taxon>Bacteria</taxon>
        <taxon>Bacillati</taxon>
        <taxon>Bacillota</taxon>
        <taxon>Bacillota incertae sedis</taxon>
        <taxon>Candidatus Caccosoma</taxon>
    </lineage>
</organism>
<sequence length="258" mass="28769">MAKIIAIANQKGGVGKTTTAINLSASLVEQNKKVLLVDIDPQGNSTRGVGFDNDMINVSIYHLLMNTKDVKECISKTQFENLDLIPATIDLAGADFELATAQSNKHYRLKNQLDRVKDDYDYIIVDCPPSLGLLSTNALVASNGVLIPVQCEYYALEGLVQLLATIRRIQGTFNKKLNIEGVLLTMYDSRTKLSNEVAIEVRKFFKERVYNVSIPRNVKISEAQSRGKPIIYFDKNSSGAKAYMELSKEFIENGKKRK</sequence>
<comment type="catalytic activity">
    <reaction evidence="2">
        <text>ATP + H2O = ADP + phosphate + H(+)</text>
        <dbReference type="Rhea" id="RHEA:13065"/>
        <dbReference type="ChEBI" id="CHEBI:15377"/>
        <dbReference type="ChEBI" id="CHEBI:15378"/>
        <dbReference type="ChEBI" id="CHEBI:30616"/>
        <dbReference type="ChEBI" id="CHEBI:43474"/>
        <dbReference type="ChEBI" id="CHEBI:456216"/>
    </reaction>
</comment>
<dbReference type="AlphaFoldDB" id="A0A9D1G7S8"/>
<dbReference type="Pfam" id="PF13614">
    <property type="entry name" value="AAA_31"/>
    <property type="match status" value="1"/>
</dbReference>
<dbReference type="InterPro" id="IPR027417">
    <property type="entry name" value="P-loop_NTPase"/>
</dbReference>
<dbReference type="InterPro" id="IPR025669">
    <property type="entry name" value="AAA_dom"/>
</dbReference>
<evidence type="ECO:0000256" key="4">
    <source>
        <dbReference type="ARBA" id="ARBA00071824"/>
    </source>
</evidence>
<evidence type="ECO:0000313" key="7">
    <source>
        <dbReference type="Proteomes" id="UP000886893"/>
    </source>
</evidence>
<dbReference type="Gene3D" id="3.40.50.300">
    <property type="entry name" value="P-loop containing nucleotide triphosphate hydrolases"/>
    <property type="match status" value="1"/>
</dbReference>
<dbReference type="SUPFAM" id="SSF52540">
    <property type="entry name" value="P-loop containing nucleoside triphosphate hydrolases"/>
    <property type="match status" value="1"/>
</dbReference>
<dbReference type="Proteomes" id="UP000886893">
    <property type="component" value="Unassembled WGS sequence"/>
</dbReference>
<dbReference type="PANTHER" id="PTHR13696">
    <property type="entry name" value="P-LOOP CONTAINING NUCLEOSIDE TRIPHOSPHATE HYDROLASE"/>
    <property type="match status" value="1"/>
</dbReference>
<evidence type="ECO:0000256" key="2">
    <source>
        <dbReference type="ARBA" id="ARBA00049360"/>
    </source>
</evidence>
<reference evidence="6" key="1">
    <citation type="submission" date="2020-10" db="EMBL/GenBank/DDBJ databases">
        <authorList>
            <person name="Gilroy R."/>
        </authorList>
    </citation>
    <scope>NUCLEOTIDE SEQUENCE</scope>
    <source>
        <strain evidence="6">14508</strain>
    </source>
</reference>
<comment type="caution">
    <text evidence="6">The sequence shown here is derived from an EMBL/GenBank/DDBJ whole genome shotgun (WGS) entry which is preliminary data.</text>
</comment>
<evidence type="ECO:0000256" key="3">
    <source>
        <dbReference type="ARBA" id="ARBA00062323"/>
    </source>
</evidence>
<proteinExistence type="inferred from homology"/>
<dbReference type="InterPro" id="IPR050678">
    <property type="entry name" value="DNA_Partitioning_ATPase"/>
</dbReference>
<reference evidence="6" key="2">
    <citation type="journal article" date="2021" name="PeerJ">
        <title>Extensive microbial diversity within the chicken gut microbiome revealed by metagenomics and culture.</title>
        <authorList>
            <person name="Gilroy R."/>
            <person name="Ravi A."/>
            <person name="Getino M."/>
            <person name="Pursley I."/>
            <person name="Horton D.L."/>
            <person name="Alikhan N.F."/>
            <person name="Baker D."/>
            <person name="Gharbi K."/>
            <person name="Hall N."/>
            <person name="Watson M."/>
            <person name="Adriaenssens E.M."/>
            <person name="Foster-Nyarko E."/>
            <person name="Jarju S."/>
            <person name="Secka A."/>
            <person name="Antonio M."/>
            <person name="Oren A."/>
            <person name="Chaudhuri R.R."/>
            <person name="La Ragione R."/>
            <person name="Hildebrand F."/>
            <person name="Pallen M.J."/>
        </authorList>
    </citation>
    <scope>NUCLEOTIDE SEQUENCE</scope>
    <source>
        <strain evidence="6">14508</strain>
    </source>
</reference>
<name>A0A9D1G7S8_9FIRM</name>
<comment type="similarity">
    <text evidence="1">Belongs to the ParA family.</text>
</comment>
<dbReference type="CDD" id="cd02042">
    <property type="entry name" value="ParAB_family"/>
    <property type="match status" value="1"/>
</dbReference>
<comment type="subunit">
    <text evidence="3">Dimerizes in the presence of ATP but not ADP; ATP-binding is required for double-stranded (ds)DNA-binding. Interacts with DnaA.</text>
</comment>
<dbReference type="EMBL" id="DVKI01000030">
    <property type="protein sequence ID" value="HIT16927.1"/>
    <property type="molecule type" value="Genomic_DNA"/>
</dbReference>
<evidence type="ECO:0000256" key="1">
    <source>
        <dbReference type="ARBA" id="ARBA00006976"/>
    </source>
</evidence>
<evidence type="ECO:0000259" key="5">
    <source>
        <dbReference type="Pfam" id="PF13614"/>
    </source>
</evidence>
<dbReference type="FunFam" id="3.40.50.300:FF:000285">
    <property type="entry name" value="Sporulation initiation inhibitor Soj"/>
    <property type="match status" value="1"/>
</dbReference>